<dbReference type="Proteomes" id="UP001501757">
    <property type="component" value="Unassembled WGS sequence"/>
</dbReference>
<protein>
    <recommendedName>
        <fullName evidence="3">Sel1 repeat family protein</fullName>
    </recommendedName>
</protein>
<name>A0ABP3GVW1_9ALTE</name>
<evidence type="ECO:0008006" key="3">
    <source>
        <dbReference type="Google" id="ProtNLM"/>
    </source>
</evidence>
<gene>
    <name evidence="1" type="ORF">GCM10009092_19930</name>
</gene>
<comment type="caution">
    <text evidence="1">The sequence shown here is derived from an EMBL/GenBank/DDBJ whole genome shotgun (WGS) entry which is preliminary data.</text>
</comment>
<keyword evidence="2" id="KW-1185">Reference proteome</keyword>
<evidence type="ECO:0000313" key="1">
    <source>
        <dbReference type="EMBL" id="GAA0355682.1"/>
    </source>
</evidence>
<organism evidence="1 2">
    <name type="scientific">Bowmanella denitrificans</name>
    <dbReference type="NCBI Taxonomy" id="366582"/>
    <lineage>
        <taxon>Bacteria</taxon>
        <taxon>Pseudomonadati</taxon>
        <taxon>Pseudomonadota</taxon>
        <taxon>Gammaproteobacteria</taxon>
        <taxon>Alteromonadales</taxon>
        <taxon>Alteromonadaceae</taxon>
        <taxon>Bowmanella</taxon>
    </lineage>
</organism>
<sequence length="278" mass="31441">MQKYLAAISLMALLTWWYWPQQQSNQVSLAHKPEPQSAAIADNAESVPNVDDWRLPQPLLTEFNRLNEKARQQDPMAQYQLGRNLYFCYYSADNDVAHQQKLDELRQTGDSSASFANNYDRYSYCRGISRADKNRFADLLMQAAVAGHPEAAAEIGTVSAKLYLQATGQDKLERDAYVAARQAYLKHQQTLLENAAQTGHVNAIKLLLRDAMGQRMGEDSTAKALAYLQVLRHLEPEFADRYQWQEQRLLGTASADDISRAEQTALTLLKNATPHPPR</sequence>
<dbReference type="RefSeq" id="WP_343844627.1">
    <property type="nucleotide sequence ID" value="NZ_BAAAEI010000010.1"/>
</dbReference>
<accession>A0ABP3GVW1</accession>
<reference evidence="2" key="1">
    <citation type="journal article" date="2019" name="Int. J. Syst. Evol. Microbiol.">
        <title>The Global Catalogue of Microorganisms (GCM) 10K type strain sequencing project: providing services to taxonomists for standard genome sequencing and annotation.</title>
        <authorList>
            <consortium name="The Broad Institute Genomics Platform"/>
            <consortium name="The Broad Institute Genome Sequencing Center for Infectious Disease"/>
            <person name="Wu L."/>
            <person name="Ma J."/>
        </authorList>
    </citation>
    <scope>NUCLEOTIDE SEQUENCE [LARGE SCALE GENOMIC DNA]</scope>
    <source>
        <strain evidence="2">JCM 13378</strain>
    </source>
</reference>
<proteinExistence type="predicted"/>
<dbReference type="EMBL" id="BAAAEI010000010">
    <property type="protein sequence ID" value="GAA0355682.1"/>
    <property type="molecule type" value="Genomic_DNA"/>
</dbReference>
<evidence type="ECO:0000313" key="2">
    <source>
        <dbReference type="Proteomes" id="UP001501757"/>
    </source>
</evidence>